<dbReference type="CDD" id="cd02042">
    <property type="entry name" value="ParAB_family"/>
    <property type="match status" value="1"/>
</dbReference>
<dbReference type="EMBL" id="JRZE01000006">
    <property type="protein sequence ID" value="KHF43486.1"/>
    <property type="molecule type" value="Genomic_DNA"/>
</dbReference>
<organism evidence="2 3">
    <name type="scientific">Saccharomonospora viridis</name>
    <dbReference type="NCBI Taxonomy" id="1852"/>
    <lineage>
        <taxon>Bacteria</taxon>
        <taxon>Bacillati</taxon>
        <taxon>Actinomycetota</taxon>
        <taxon>Actinomycetes</taxon>
        <taxon>Pseudonocardiales</taxon>
        <taxon>Pseudonocardiaceae</taxon>
        <taxon>Saccharomonospora</taxon>
    </lineage>
</organism>
<evidence type="ECO:0000259" key="1">
    <source>
        <dbReference type="Pfam" id="PF13614"/>
    </source>
</evidence>
<sequence>MQITSVVNQKGGVGKTALSVGVAAALAERGRRALLIDLDPQGHATSEMLGLPEPGPEEPSLAKALTKAWRGPVEELVVPHPRCNVGKGGAFDVIPTSPGMFDLVRRLDQFRVPGWQLARVIQFANYDHVIIDCPPAMDVLTNNALVASHGVLVPVQPDRTSIRALRLMREQISHLESAVGRPPLAYYGLVPGLYRRPISAYAAAALRELQELGIPVLAHVPLSVVMNEAAARGIPVTTFAPETVQAAAFREIAQVLDTVATPDPIPPNPPEQDFVFEEFIAEVSSTRAANDSGTRRRLYDLLPKRHRPN</sequence>
<dbReference type="AlphaFoldDB" id="A0A837DCF0"/>
<dbReference type="Pfam" id="PF13614">
    <property type="entry name" value="AAA_31"/>
    <property type="match status" value="1"/>
</dbReference>
<accession>A0A837DCF0</accession>
<dbReference type="InterPro" id="IPR025669">
    <property type="entry name" value="AAA_dom"/>
</dbReference>
<dbReference type="SUPFAM" id="SSF52540">
    <property type="entry name" value="P-loop containing nucleoside triphosphate hydrolases"/>
    <property type="match status" value="1"/>
</dbReference>
<comment type="caution">
    <text evidence="2">The sequence shown here is derived from an EMBL/GenBank/DDBJ whole genome shotgun (WGS) entry which is preliminary data.</text>
</comment>
<proteinExistence type="predicted"/>
<dbReference type="Proteomes" id="UP000030848">
    <property type="component" value="Unassembled WGS sequence"/>
</dbReference>
<dbReference type="OMA" id="YYCRTRE"/>
<dbReference type="RefSeq" id="WP_015786537.1">
    <property type="nucleotide sequence ID" value="NZ_CALJZO010000038.1"/>
</dbReference>
<evidence type="ECO:0000313" key="3">
    <source>
        <dbReference type="Proteomes" id="UP000030848"/>
    </source>
</evidence>
<name>A0A837DCF0_9PSEU</name>
<dbReference type="InterPro" id="IPR050678">
    <property type="entry name" value="DNA_Partitioning_ATPase"/>
</dbReference>
<gene>
    <name evidence="2" type="ORF">MINT15_36880</name>
</gene>
<evidence type="ECO:0000313" key="2">
    <source>
        <dbReference type="EMBL" id="KHF43486.1"/>
    </source>
</evidence>
<dbReference type="PANTHER" id="PTHR13696:SF99">
    <property type="entry name" value="COBYRINIC ACID AC-DIAMIDE SYNTHASE"/>
    <property type="match status" value="1"/>
</dbReference>
<dbReference type="PANTHER" id="PTHR13696">
    <property type="entry name" value="P-LOOP CONTAINING NUCLEOSIDE TRIPHOSPHATE HYDROLASE"/>
    <property type="match status" value="1"/>
</dbReference>
<protein>
    <submittedName>
        <fullName evidence="2">Chromosome partitioning protein</fullName>
    </submittedName>
</protein>
<dbReference type="Gene3D" id="3.40.50.300">
    <property type="entry name" value="P-loop containing nucleotide triphosphate hydrolases"/>
    <property type="match status" value="1"/>
</dbReference>
<dbReference type="InterPro" id="IPR027417">
    <property type="entry name" value="P-loop_NTPase"/>
</dbReference>
<feature type="domain" description="AAA" evidence="1">
    <location>
        <begin position="1"/>
        <end position="176"/>
    </location>
</feature>
<reference evidence="2 3" key="1">
    <citation type="submission" date="2014-10" db="EMBL/GenBank/DDBJ databases">
        <title>Genome sequence of Micropolyspora internatus JCM3315.</title>
        <authorList>
            <person name="Shin S.-K."/>
            <person name="Yi H."/>
        </authorList>
    </citation>
    <scope>NUCLEOTIDE SEQUENCE [LARGE SCALE GENOMIC DNA]</scope>
    <source>
        <strain evidence="2 3">JCM 3315</strain>
    </source>
</reference>
<dbReference type="OrthoDB" id="4141202at2"/>